<protein>
    <submittedName>
        <fullName evidence="1">Phytanoyl-CoA dioxygenase family protein</fullName>
    </submittedName>
</protein>
<dbReference type="AlphaFoldDB" id="A0A967F067"/>
<name>A0A967F067_9PROT</name>
<comment type="caution">
    <text evidence="1">The sequence shown here is derived from an EMBL/GenBank/DDBJ whole genome shotgun (WGS) entry which is preliminary data.</text>
</comment>
<keyword evidence="2" id="KW-1185">Reference proteome</keyword>
<dbReference type="SUPFAM" id="SSF51197">
    <property type="entry name" value="Clavaminate synthase-like"/>
    <property type="match status" value="1"/>
</dbReference>
<gene>
    <name evidence="1" type="ORF">HBA54_18930</name>
</gene>
<evidence type="ECO:0000313" key="2">
    <source>
        <dbReference type="Proteomes" id="UP000761264"/>
    </source>
</evidence>
<dbReference type="PANTHER" id="PTHR20883:SF46">
    <property type="entry name" value="PHYTANOYL-COA HYDROXYLASE"/>
    <property type="match status" value="1"/>
</dbReference>
<organism evidence="1 2">
    <name type="scientific">Pelagibius litoralis</name>
    <dbReference type="NCBI Taxonomy" id="374515"/>
    <lineage>
        <taxon>Bacteria</taxon>
        <taxon>Pseudomonadati</taxon>
        <taxon>Pseudomonadota</taxon>
        <taxon>Alphaproteobacteria</taxon>
        <taxon>Rhodospirillales</taxon>
        <taxon>Rhodovibrionaceae</taxon>
        <taxon>Pelagibius</taxon>
    </lineage>
</organism>
<dbReference type="Pfam" id="PF05721">
    <property type="entry name" value="PhyH"/>
    <property type="match status" value="1"/>
</dbReference>
<evidence type="ECO:0000313" key="1">
    <source>
        <dbReference type="EMBL" id="NIA70676.1"/>
    </source>
</evidence>
<dbReference type="InterPro" id="IPR008775">
    <property type="entry name" value="Phytyl_CoA_dOase-like"/>
</dbReference>
<keyword evidence="1" id="KW-0223">Dioxygenase</keyword>
<dbReference type="PANTHER" id="PTHR20883">
    <property type="entry name" value="PHYTANOYL-COA DIOXYGENASE DOMAIN CONTAINING 1"/>
    <property type="match status" value="1"/>
</dbReference>
<sequence length="277" mass="31176">MNQAQAAQFEADGYTIVRGVFDAGEVTEMARAFDGIHARALAGGRSWRDRNTFFRLAEDAKLGSILRLVQWPGWIDATLERTRRDPRILQILEPLIGRNLKQIINQMHWKAPGAEAEFGFHQDSRSRRPREAFRDLARSYVQTGIAIDPHRAENGAMVVCPGSHRLGELPFDPTRPSLHEALDDADLTRFGVDAANTVVVEMEPGDVALWHVHTLHGSGPNRSAMDRRFYINGYVIAENCDRGEWAFRDGEPCPLEGAQNLVHYEELYSNPGPMFVD</sequence>
<dbReference type="EMBL" id="JAAQPH010000015">
    <property type="protein sequence ID" value="NIA70676.1"/>
    <property type="molecule type" value="Genomic_DNA"/>
</dbReference>
<reference evidence="1" key="1">
    <citation type="submission" date="2020-03" db="EMBL/GenBank/DDBJ databases">
        <title>Genome of Pelagibius litoralis DSM 21314T.</title>
        <authorList>
            <person name="Wang G."/>
        </authorList>
    </citation>
    <scope>NUCLEOTIDE SEQUENCE</scope>
    <source>
        <strain evidence="1">DSM 21314</strain>
    </source>
</reference>
<proteinExistence type="predicted"/>
<dbReference type="Proteomes" id="UP000761264">
    <property type="component" value="Unassembled WGS sequence"/>
</dbReference>
<dbReference type="RefSeq" id="WP_167227525.1">
    <property type="nucleotide sequence ID" value="NZ_JAAQPH010000015.1"/>
</dbReference>
<dbReference type="GO" id="GO:0005506">
    <property type="term" value="F:iron ion binding"/>
    <property type="evidence" value="ECO:0007669"/>
    <property type="project" value="UniProtKB-ARBA"/>
</dbReference>
<dbReference type="Gene3D" id="2.60.120.620">
    <property type="entry name" value="q2cbj1_9rhob like domain"/>
    <property type="match status" value="1"/>
</dbReference>
<dbReference type="GO" id="GO:0016706">
    <property type="term" value="F:2-oxoglutarate-dependent dioxygenase activity"/>
    <property type="evidence" value="ECO:0007669"/>
    <property type="project" value="UniProtKB-ARBA"/>
</dbReference>
<accession>A0A967F067</accession>
<keyword evidence="1" id="KW-0560">Oxidoreductase</keyword>